<dbReference type="Proteomes" id="UP000215914">
    <property type="component" value="Unassembled WGS sequence"/>
</dbReference>
<name>A0A9K3EJI2_HELAN</name>
<keyword evidence="2" id="KW-1185">Reference proteome</keyword>
<proteinExistence type="predicted"/>
<evidence type="ECO:0000313" key="1">
    <source>
        <dbReference type="EMBL" id="KAF5774990.1"/>
    </source>
</evidence>
<dbReference type="Gramene" id="mRNA:HanXRQr2_Chr13g0607021">
    <property type="protein sequence ID" value="CDS:HanXRQr2_Chr13g0607021.1"/>
    <property type="gene ID" value="HanXRQr2_Chr13g0607021"/>
</dbReference>
<dbReference type="EMBL" id="MNCJ02000328">
    <property type="protein sequence ID" value="KAF5774990.1"/>
    <property type="molecule type" value="Genomic_DNA"/>
</dbReference>
<reference evidence="1" key="1">
    <citation type="journal article" date="2017" name="Nature">
        <title>The sunflower genome provides insights into oil metabolism, flowering and Asterid evolution.</title>
        <authorList>
            <person name="Badouin H."/>
            <person name="Gouzy J."/>
            <person name="Grassa C.J."/>
            <person name="Murat F."/>
            <person name="Staton S.E."/>
            <person name="Cottret L."/>
            <person name="Lelandais-Briere C."/>
            <person name="Owens G.L."/>
            <person name="Carrere S."/>
            <person name="Mayjonade B."/>
            <person name="Legrand L."/>
            <person name="Gill N."/>
            <person name="Kane N.C."/>
            <person name="Bowers J.E."/>
            <person name="Hubner S."/>
            <person name="Bellec A."/>
            <person name="Berard A."/>
            <person name="Berges H."/>
            <person name="Blanchet N."/>
            <person name="Boniface M.C."/>
            <person name="Brunel D."/>
            <person name="Catrice O."/>
            <person name="Chaidir N."/>
            <person name="Claudel C."/>
            <person name="Donnadieu C."/>
            <person name="Faraut T."/>
            <person name="Fievet G."/>
            <person name="Helmstetter N."/>
            <person name="King M."/>
            <person name="Knapp S.J."/>
            <person name="Lai Z."/>
            <person name="Le Paslier M.C."/>
            <person name="Lippi Y."/>
            <person name="Lorenzon L."/>
            <person name="Mandel J.R."/>
            <person name="Marage G."/>
            <person name="Marchand G."/>
            <person name="Marquand E."/>
            <person name="Bret-Mestries E."/>
            <person name="Morien E."/>
            <person name="Nambeesan S."/>
            <person name="Nguyen T."/>
            <person name="Pegot-Espagnet P."/>
            <person name="Pouilly N."/>
            <person name="Raftis F."/>
            <person name="Sallet E."/>
            <person name="Schiex T."/>
            <person name="Thomas J."/>
            <person name="Vandecasteele C."/>
            <person name="Vares D."/>
            <person name="Vear F."/>
            <person name="Vautrin S."/>
            <person name="Crespi M."/>
            <person name="Mangin B."/>
            <person name="Burke J.M."/>
            <person name="Salse J."/>
            <person name="Munos S."/>
            <person name="Vincourt P."/>
            <person name="Rieseberg L.H."/>
            <person name="Langlade N.B."/>
        </authorList>
    </citation>
    <scope>NUCLEOTIDE SEQUENCE</scope>
    <source>
        <tissue evidence="1">Leaves</tissue>
    </source>
</reference>
<comment type="caution">
    <text evidence="1">The sequence shown here is derived from an EMBL/GenBank/DDBJ whole genome shotgun (WGS) entry which is preliminary data.</text>
</comment>
<reference evidence="1" key="2">
    <citation type="submission" date="2020-06" db="EMBL/GenBank/DDBJ databases">
        <title>Helianthus annuus Genome sequencing and assembly Release 2.</title>
        <authorList>
            <person name="Gouzy J."/>
            <person name="Langlade N."/>
            <person name="Munos S."/>
        </authorList>
    </citation>
    <scope>NUCLEOTIDE SEQUENCE</scope>
    <source>
        <tissue evidence="1">Leaves</tissue>
    </source>
</reference>
<gene>
    <name evidence="1" type="ORF">HanXRQr2_Chr13g0607021</name>
</gene>
<organism evidence="1 2">
    <name type="scientific">Helianthus annuus</name>
    <name type="common">Common sunflower</name>
    <dbReference type="NCBI Taxonomy" id="4232"/>
    <lineage>
        <taxon>Eukaryota</taxon>
        <taxon>Viridiplantae</taxon>
        <taxon>Streptophyta</taxon>
        <taxon>Embryophyta</taxon>
        <taxon>Tracheophyta</taxon>
        <taxon>Spermatophyta</taxon>
        <taxon>Magnoliopsida</taxon>
        <taxon>eudicotyledons</taxon>
        <taxon>Gunneridae</taxon>
        <taxon>Pentapetalae</taxon>
        <taxon>asterids</taxon>
        <taxon>campanulids</taxon>
        <taxon>Asterales</taxon>
        <taxon>Asteraceae</taxon>
        <taxon>Asteroideae</taxon>
        <taxon>Heliantheae alliance</taxon>
        <taxon>Heliantheae</taxon>
        <taxon>Helianthus</taxon>
    </lineage>
</organism>
<accession>A0A9K3EJI2</accession>
<evidence type="ECO:0000313" key="2">
    <source>
        <dbReference type="Proteomes" id="UP000215914"/>
    </source>
</evidence>
<protein>
    <submittedName>
        <fullName evidence="1">Uncharacterized protein</fullName>
    </submittedName>
</protein>
<sequence>MLDMVLFGEETPTSSSASAVVAGIRFTSIPFRNDLVSTLNASALCRSACNNSVQLSD</sequence>
<dbReference type="AlphaFoldDB" id="A0A9K3EJI2"/>